<comment type="caution">
    <text evidence="1">The sequence shown here is derived from an EMBL/GenBank/DDBJ whole genome shotgun (WGS) entry which is preliminary data.</text>
</comment>
<proteinExistence type="predicted"/>
<protein>
    <submittedName>
        <fullName evidence="1">Uncharacterized protein</fullName>
    </submittedName>
</protein>
<name>A0A9D1V6I2_9FIRM</name>
<dbReference type="Proteomes" id="UP000824204">
    <property type="component" value="Unassembled WGS sequence"/>
</dbReference>
<reference evidence="1" key="2">
    <citation type="submission" date="2021-04" db="EMBL/GenBank/DDBJ databases">
        <authorList>
            <person name="Gilroy R."/>
        </authorList>
    </citation>
    <scope>NUCLEOTIDE SEQUENCE</scope>
    <source>
        <strain evidence="1">811</strain>
    </source>
</reference>
<dbReference type="EMBL" id="DXFX01000009">
    <property type="protein sequence ID" value="HIX06977.1"/>
    <property type="molecule type" value="Genomic_DNA"/>
</dbReference>
<evidence type="ECO:0000313" key="1">
    <source>
        <dbReference type="EMBL" id="HIX06977.1"/>
    </source>
</evidence>
<gene>
    <name evidence="1" type="ORF">H9741_00710</name>
</gene>
<evidence type="ECO:0000313" key="2">
    <source>
        <dbReference type="Proteomes" id="UP000824204"/>
    </source>
</evidence>
<accession>A0A9D1V6I2</accession>
<dbReference type="AlphaFoldDB" id="A0A9D1V6I2"/>
<organism evidence="1 2">
    <name type="scientific">Candidatus Borkfalkia faecipullorum</name>
    <dbReference type="NCBI Taxonomy" id="2838510"/>
    <lineage>
        <taxon>Bacteria</taxon>
        <taxon>Bacillati</taxon>
        <taxon>Bacillota</taxon>
        <taxon>Clostridia</taxon>
        <taxon>Christensenellales</taxon>
        <taxon>Christensenellaceae</taxon>
        <taxon>Candidatus Borkfalkia</taxon>
    </lineage>
</organism>
<reference evidence="1" key="1">
    <citation type="journal article" date="2021" name="PeerJ">
        <title>Extensive microbial diversity within the chicken gut microbiome revealed by metagenomics and culture.</title>
        <authorList>
            <person name="Gilroy R."/>
            <person name="Ravi A."/>
            <person name="Getino M."/>
            <person name="Pursley I."/>
            <person name="Horton D.L."/>
            <person name="Alikhan N.F."/>
            <person name="Baker D."/>
            <person name="Gharbi K."/>
            <person name="Hall N."/>
            <person name="Watson M."/>
            <person name="Adriaenssens E.M."/>
            <person name="Foster-Nyarko E."/>
            <person name="Jarju S."/>
            <person name="Secka A."/>
            <person name="Antonio M."/>
            <person name="Oren A."/>
            <person name="Chaudhuri R.R."/>
            <person name="La Ragione R."/>
            <person name="Hildebrand F."/>
            <person name="Pallen M.J."/>
        </authorList>
    </citation>
    <scope>NUCLEOTIDE SEQUENCE</scope>
    <source>
        <strain evidence="1">811</strain>
    </source>
</reference>
<sequence>MQDVLQIFLYSEDGNTYSFKGSLYEGALTLDGYDSIPGISHAYGDGEAAYFYKFDRENTQKLIEAFQTEDLLESIRKFYGGKTRHTEFEAFCREHGIEFEDGDINLRLGWHYIP</sequence>